<keyword evidence="2" id="KW-1185">Reference proteome</keyword>
<evidence type="ECO:0000313" key="1">
    <source>
        <dbReference type="EMBL" id="KAJ7979272.1"/>
    </source>
</evidence>
<dbReference type="AlphaFoldDB" id="A0AAD7QCY2"/>
<accession>A0AAD7QCY2</accession>
<dbReference type="Proteomes" id="UP001163823">
    <property type="component" value="Chromosome 2"/>
</dbReference>
<comment type="caution">
    <text evidence="1">The sequence shown here is derived from an EMBL/GenBank/DDBJ whole genome shotgun (WGS) entry which is preliminary data.</text>
</comment>
<name>A0AAD7QCY2_QUISA</name>
<sequence length="174" mass="19670">MPADYFDRFLATRGLIVGDDMIMVAMESCNVNPVTLYYFGQGMKLTLCQDEPILVRATHQINAKDNYQSRTGKCALCATQKAPDACKKRFLVIEQHRSYGQNVIRDELRGRPAKQIATFCSATTSWHLPITLEIEVLIGKDGDEVLDVRLSWIGSPQTLILHIHHSLQRNIILI</sequence>
<gene>
    <name evidence="1" type="ORF">O6P43_002689</name>
</gene>
<proteinExistence type="predicted"/>
<dbReference type="KEGG" id="qsa:O6P43_002689"/>
<dbReference type="EMBL" id="JARAOO010000002">
    <property type="protein sequence ID" value="KAJ7979272.1"/>
    <property type="molecule type" value="Genomic_DNA"/>
</dbReference>
<evidence type="ECO:0000313" key="2">
    <source>
        <dbReference type="Proteomes" id="UP001163823"/>
    </source>
</evidence>
<organism evidence="1 2">
    <name type="scientific">Quillaja saponaria</name>
    <name type="common">Soap bark tree</name>
    <dbReference type="NCBI Taxonomy" id="32244"/>
    <lineage>
        <taxon>Eukaryota</taxon>
        <taxon>Viridiplantae</taxon>
        <taxon>Streptophyta</taxon>
        <taxon>Embryophyta</taxon>
        <taxon>Tracheophyta</taxon>
        <taxon>Spermatophyta</taxon>
        <taxon>Magnoliopsida</taxon>
        <taxon>eudicotyledons</taxon>
        <taxon>Gunneridae</taxon>
        <taxon>Pentapetalae</taxon>
        <taxon>rosids</taxon>
        <taxon>fabids</taxon>
        <taxon>Fabales</taxon>
        <taxon>Quillajaceae</taxon>
        <taxon>Quillaja</taxon>
    </lineage>
</organism>
<reference evidence="1" key="1">
    <citation type="journal article" date="2023" name="Science">
        <title>Elucidation of the pathway for biosynthesis of saponin adjuvants from the soapbark tree.</title>
        <authorList>
            <person name="Reed J."/>
            <person name="Orme A."/>
            <person name="El-Demerdash A."/>
            <person name="Owen C."/>
            <person name="Martin L.B.B."/>
            <person name="Misra R.C."/>
            <person name="Kikuchi S."/>
            <person name="Rejzek M."/>
            <person name="Martin A.C."/>
            <person name="Harkess A."/>
            <person name="Leebens-Mack J."/>
            <person name="Louveau T."/>
            <person name="Stephenson M.J."/>
            <person name="Osbourn A."/>
        </authorList>
    </citation>
    <scope>NUCLEOTIDE SEQUENCE</scope>
    <source>
        <strain evidence="1">S10</strain>
    </source>
</reference>
<protein>
    <submittedName>
        <fullName evidence="1">Uncharacterized protein</fullName>
    </submittedName>
</protein>